<evidence type="ECO:0000256" key="1">
    <source>
        <dbReference type="ARBA" id="ARBA00022729"/>
    </source>
</evidence>
<name>A0ABR8CM92_9NOST</name>
<dbReference type="InterPro" id="IPR017853">
    <property type="entry name" value="GH"/>
</dbReference>
<dbReference type="InterPro" id="IPR052177">
    <property type="entry name" value="Divisome_Glycosyl_Hydrolase"/>
</dbReference>
<dbReference type="PANTHER" id="PTHR43405">
    <property type="entry name" value="GLYCOSYL HYDROLASE DIGH"/>
    <property type="match status" value="1"/>
</dbReference>
<evidence type="ECO:0000259" key="2">
    <source>
        <dbReference type="Pfam" id="PF02638"/>
    </source>
</evidence>
<organism evidence="3 4">
    <name type="scientific">Anabaena subtropica FACHB-260</name>
    <dbReference type="NCBI Taxonomy" id="2692884"/>
    <lineage>
        <taxon>Bacteria</taxon>
        <taxon>Bacillati</taxon>
        <taxon>Cyanobacteriota</taxon>
        <taxon>Cyanophyceae</taxon>
        <taxon>Nostocales</taxon>
        <taxon>Nostocaceae</taxon>
        <taxon>Anabaena</taxon>
    </lineage>
</organism>
<dbReference type="EMBL" id="JACJRF010000011">
    <property type="protein sequence ID" value="MBD2344305.1"/>
    <property type="molecule type" value="Genomic_DNA"/>
</dbReference>
<dbReference type="PANTHER" id="PTHR43405:SF1">
    <property type="entry name" value="GLYCOSYL HYDROLASE DIGH"/>
    <property type="match status" value="1"/>
</dbReference>
<reference evidence="3 4" key="1">
    <citation type="journal article" date="2020" name="ISME J.">
        <title>Comparative genomics reveals insights into cyanobacterial evolution and habitat adaptation.</title>
        <authorList>
            <person name="Chen M.Y."/>
            <person name="Teng W.K."/>
            <person name="Zhao L."/>
            <person name="Hu C.X."/>
            <person name="Zhou Y.K."/>
            <person name="Han B.P."/>
            <person name="Song L.R."/>
            <person name="Shu W.S."/>
        </authorList>
    </citation>
    <scope>NUCLEOTIDE SEQUENCE [LARGE SCALE GENOMIC DNA]</scope>
    <source>
        <strain evidence="3 4">FACHB-260</strain>
    </source>
</reference>
<feature type="domain" description="Glycosyl hydrolase-like 10" evidence="2">
    <location>
        <begin position="120"/>
        <end position="265"/>
    </location>
</feature>
<dbReference type="RefSeq" id="WP_190406761.1">
    <property type="nucleotide sequence ID" value="NZ_JACJRF010000011.1"/>
</dbReference>
<evidence type="ECO:0000313" key="4">
    <source>
        <dbReference type="Proteomes" id="UP000607281"/>
    </source>
</evidence>
<dbReference type="SUPFAM" id="SSF51445">
    <property type="entry name" value="(Trans)glycosidases"/>
    <property type="match status" value="1"/>
</dbReference>
<dbReference type="Proteomes" id="UP000607281">
    <property type="component" value="Unassembled WGS sequence"/>
</dbReference>
<dbReference type="Gene3D" id="3.20.20.80">
    <property type="entry name" value="Glycosidases"/>
    <property type="match status" value="1"/>
</dbReference>
<dbReference type="InterPro" id="IPR003790">
    <property type="entry name" value="GHL10"/>
</dbReference>
<dbReference type="Pfam" id="PF02638">
    <property type="entry name" value="GHL10"/>
    <property type="match status" value="1"/>
</dbReference>
<evidence type="ECO:0000313" key="3">
    <source>
        <dbReference type="EMBL" id="MBD2344305.1"/>
    </source>
</evidence>
<sequence length="498" mass="56540">MSNRPLKYVRVKLLCQQLVTAIFSGSLLIPYLVIQPAQAQVTEFCQLSPAAAQTKENLRLSALKGNQDAQKSYQALIKKHAQELQKCRSSTWPNIQALWIRLYPCDMKAGVIDQIMDRMVNRGYNHVYLEVFYDGQVLLPASANPTVWPSVIRTKGAEKVDLMATAIQKGRQRGLKVYGWLYTKNFGYNYALRGDRDGAIARNGKGQTSLYVVDNSSQVFIDPYNEQAKRDYYRMVQEIVRRRPDGLLFDYIRYPRQAGSDSIATKVSDLWLFTEATQQALFRRAQNNKGLDLIRRFLSQGYITAADISNVDRLYPQEAEPMWQGRVIPPQQKSLLSPTARQPILQMDLWLLAVAHSMQGIIDFVSLATHPPKQANIPAGVVFFPDGNQTVGQGYDSRLQPWDKFPNSLQWHPMSYATCGNANCIVEQVKRVLSMAKPGTQVIPALAGNWGQSVSNRPPLEVQMRALRQFGSKLKGVSHFAYSWQYPEHDNDRKFCRN</sequence>
<gene>
    <name evidence="3" type="ORF">H6G18_09100</name>
</gene>
<keyword evidence="4" id="KW-1185">Reference proteome</keyword>
<keyword evidence="1" id="KW-0732">Signal</keyword>
<proteinExistence type="predicted"/>
<protein>
    <submittedName>
        <fullName evidence="3">Family 10 glycosylhydrolase</fullName>
    </submittedName>
</protein>
<comment type="caution">
    <text evidence="3">The sequence shown here is derived from an EMBL/GenBank/DDBJ whole genome shotgun (WGS) entry which is preliminary data.</text>
</comment>
<accession>A0ABR8CM92</accession>